<dbReference type="AlphaFoldDB" id="Q6Z3W5"/>
<protein>
    <submittedName>
        <fullName evidence="2">Uncharacterized protein</fullName>
    </submittedName>
</protein>
<evidence type="ECO:0000256" key="1">
    <source>
        <dbReference type="SAM" id="MobiDB-lite"/>
    </source>
</evidence>
<feature type="compositionally biased region" description="Basic and acidic residues" evidence="1">
    <location>
        <begin position="137"/>
        <end position="162"/>
    </location>
</feature>
<dbReference type="EMBL" id="AP005200">
    <property type="protein sequence ID" value="BAC84080.1"/>
    <property type="molecule type" value="Genomic_DNA"/>
</dbReference>
<gene>
    <name evidence="2" type="primary">P0673E01.15</name>
</gene>
<dbReference type="Proteomes" id="UP000000763">
    <property type="component" value="Chromosome 7"/>
</dbReference>
<proteinExistence type="predicted"/>
<feature type="compositionally biased region" description="Polar residues" evidence="1">
    <location>
        <begin position="16"/>
        <end position="27"/>
    </location>
</feature>
<feature type="region of interest" description="Disordered" evidence="1">
    <location>
        <begin position="45"/>
        <end position="79"/>
    </location>
</feature>
<name>Q6Z3W5_ORYSJ</name>
<evidence type="ECO:0000313" key="3">
    <source>
        <dbReference type="Proteomes" id="UP000000763"/>
    </source>
</evidence>
<sequence>MGSKRSGGVNGRAQWRNDSVGGQSSRAYNGLNGSVVLPAEEVDVEAGGGKEELELGAPELRGGGGTSGQHGERGGGVPIYDECGGELRLEVAGPKEGQATGEKARCGGGDEEPQPVAEHVLLQGDSTEDAIGGGEEGVGKELEPRESWGQRGGRGDRRRVAEREKIGLVRGSGRLASSPSPHLQRHNTCLRAFTTLCVTSAR</sequence>
<organism evidence="2 3">
    <name type="scientific">Oryza sativa subsp. japonica</name>
    <name type="common">Rice</name>
    <dbReference type="NCBI Taxonomy" id="39947"/>
    <lineage>
        <taxon>Eukaryota</taxon>
        <taxon>Viridiplantae</taxon>
        <taxon>Streptophyta</taxon>
        <taxon>Embryophyta</taxon>
        <taxon>Tracheophyta</taxon>
        <taxon>Spermatophyta</taxon>
        <taxon>Magnoliopsida</taxon>
        <taxon>Liliopsida</taxon>
        <taxon>Poales</taxon>
        <taxon>Poaceae</taxon>
        <taxon>BOP clade</taxon>
        <taxon>Oryzoideae</taxon>
        <taxon>Oryzeae</taxon>
        <taxon>Oryzinae</taxon>
        <taxon>Oryza</taxon>
        <taxon>Oryza sativa</taxon>
    </lineage>
</organism>
<feature type="region of interest" description="Disordered" evidence="1">
    <location>
        <begin position="1"/>
        <end position="30"/>
    </location>
</feature>
<accession>Q6Z3W5</accession>
<reference evidence="3" key="1">
    <citation type="journal article" date="2005" name="Nature">
        <title>The map-based sequence of the rice genome.</title>
        <authorList>
            <consortium name="International rice genome sequencing project (IRGSP)"/>
            <person name="Matsumoto T."/>
            <person name="Wu J."/>
            <person name="Kanamori H."/>
            <person name="Katayose Y."/>
            <person name="Fujisawa M."/>
            <person name="Namiki N."/>
            <person name="Mizuno H."/>
            <person name="Yamamoto K."/>
            <person name="Antonio B.A."/>
            <person name="Baba T."/>
            <person name="Sakata K."/>
            <person name="Nagamura Y."/>
            <person name="Aoki H."/>
            <person name="Arikawa K."/>
            <person name="Arita K."/>
            <person name="Bito T."/>
            <person name="Chiden Y."/>
            <person name="Fujitsuka N."/>
            <person name="Fukunaka R."/>
            <person name="Hamada M."/>
            <person name="Harada C."/>
            <person name="Hayashi A."/>
            <person name="Hijishita S."/>
            <person name="Honda M."/>
            <person name="Hosokawa S."/>
            <person name="Ichikawa Y."/>
            <person name="Idonuma A."/>
            <person name="Iijima M."/>
            <person name="Ikeda M."/>
            <person name="Ikeno M."/>
            <person name="Ito K."/>
            <person name="Ito S."/>
            <person name="Ito T."/>
            <person name="Ito Y."/>
            <person name="Ito Y."/>
            <person name="Iwabuchi A."/>
            <person name="Kamiya K."/>
            <person name="Karasawa W."/>
            <person name="Kurita K."/>
            <person name="Katagiri S."/>
            <person name="Kikuta A."/>
            <person name="Kobayashi H."/>
            <person name="Kobayashi N."/>
            <person name="Machita K."/>
            <person name="Maehara T."/>
            <person name="Masukawa M."/>
            <person name="Mizubayashi T."/>
            <person name="Mukai Y."/>
            <person name="Nagasaki H."/>
            <person name="Nagata Y."/>
            <person name="Naito S."/>
            <person name="Nakashima M."/>
            <person name="Nakama Y."/>
            <person name="Nakamichi Y."/>
            <person name="Nakamura M."/>
            <person name="Meguro A."/>
            <person name="Negishi M."/>
            <person name="Ohta I."/>
            <person name="Ohta T."/>
            <person name="Okamoto M."/>
            <person name="Ono N."/>
            <person name="Saji S."/>
            <person name="Sakaguchi M."/>
            <person name="Sakai K."/>
            <person name="Shibata M."/>
            <person name="Shimokawa T."/>
            <person name="Song J."/>
            <person name="Takazaki Y."/>
            <person name="Terasawa K."/>
            <person name="Tsugane M."/>
            <person name="Tsuji K."/>
            <person name="Ueda S."/>
            <person name="Waki K."/>
            <person name="Yamagata H."/>
            <person name="Yamamoto M."/>
            <person name="Yamamoto S."/>
            <person name="Yamane H."/>
            <person name="Yoshiki S."/>
            <person name="Yoshihara R."/>
            <person name="Yukawa K."/>
            <person name="Zhong H."/>
            <person name="Yano M."/>
            <person name="Yuan Q."/>
            <person name="Ouyang S."/>
            <person name="Liu J."/>
            <person name="Jones K.M."/>
            <person name="Gansberger K."/>
            <person name="Moffat K."/>
            <person name="Hill J."/>
            <person name="Bera J."/>
            <person name="Fadrosh D."/>
            <person name="Jin S."/>
            <person name="Johri S."/>
            <person name="Kim M."/>
            <person name="Overton L."/>
            <person name="Reardon M."/>
            <person name="Tsitrin T."/>
            <person name="Vuong H."/>
            <person name="Weaver B."/>
            <person name="Ciecko A."/>
            <person name="Tallon L."/>
            <person name="Jackson J."/>
            <person name="Pai G."/>
            <person name="Aken S.V."/>
            <person name="Utterback T."/>
            <person name="Reidmuller S."/>
            <person name="Feldblyum T."/>
            <person name="Hsiao J."/>
            <person name="Zismann V."/>
            <person name="Iobst S."/>
            <person name="de Vazeille A.R."/>
            <person name="Buell C.R."/>
            <person name="Ying K."/>
            <person name="Li Y."/>
            <person name="Lu T."/>
            <person name="Huang Y."/>
            <person name="Zhao Q."/>
            <person name="Feng Q."/>
            <person name="Zhang L."/>
            <person name="Zhu J."/>
            <person name="Weng Q."/>
            <person name="Mu J."/>
            <person name="Lu Y."/>
            <person name="Fan D."/>
            <person name="Liu Y."/>
            <person name="Guan J."/>
            <person name="Zhang Y."/>
            <person name="Yu S."/>
            <person name="Liu X."/>
            <person name="Zhang Y."/>
            <person name="Hong G."/>
            <person name="Han B."/>
            <person name="Choisne N."/>
            <person name="Demange N."/>
            <person name="Orjeda G."/>
            <person name="Samain S."/>
            <person name="Cattolico L."/>
            <person name="Pelletier E."/>
            <person name="Couloux A."/>
            <person name="Segurens B."/>
            <person name="Wincker P."/>
            <person name="D'Hont A."/>
            <person name="Scarpelli C."/>
            <person name="Weissenbach J."/>
            <person name="Salanoubat M."/>
            <person name="Quetier F."/>
            <person name="Yu Y."/>
            <person name="Kim H.R."/>
            <person name="Rambo T."/>
            <person name="Currie J."/>
            <person name="Collura K."/>
            <person name="Luo M."/>
            <person name="Yang T."/>
            <person name="Ammiraju J.S.S."/>
            <person name="Engler F."/>
            <person name="Soderlund C."/>
            <person name="Wing R.A."/>
            <person name="Palmer L.E."/>
            <person name="de la Bastide M."/>
            <person name="Spiegel L."/>
            <person name="Nascimento L."/>
            <person name="Zutavern T."/>
            <person name="O'Shaughnessy A."/>
            <person name="Dike S."/>
            <person name="Dedhia N."/>
            <person name="Preston R."/>
            <person name="Balija V."/>
            <person name="McCombie W.R."/>
            <person name="Chow T."/>
            <person name="Chen H."/>
            <person name="Chung M."/>
            <person name="Chen C."/>
            <person name="Shaw J."/>
            <person name="Wu H."/>
            <person name="Hsiao K."/>
            <person name="Chao Y."/>
            <person name="Chu M."/>
            <person name="Cheng C."/>
            <person name="Hour A."/>
            <person name="Lee P."/>
            <person name="Lin S."/>
            <person name="Lin Y."/>
            <person name="Liou J."/>
            <person name="Liu S."/>
            <person name="Hsing Y."/>
            <person name="Raghuvanshi S."/>
            <person name="Mohanty A."/>
            <person name="Bharti A.K."/>
            <person name="Gaur A."/>
            <person name="Gupta V."/>
            <person name="Kumar D."/>
            <person name="Ravi V."/>
            <person name="Vij S."/>
            <person name="Kapur A."/>
            <person name="Khurana P."/>
            <person name="Khurana P."/>
            <person name="Khurana J.P."/>
            <person name="Tyagi A.K."/>
            <person name="Gaikwad K."/>
            <person name="Singh A."/>
            <person name="Dalal V."/>
            <person name="Srivastava S."/>
            <person name="Dixit A."/>
            <person name="Pal A.K."/>
            <person name="Ghazi I.A."/>
            <person name="Yadav M."/>
            <person name="Pandit A."/>
            <person name="Bhargava A."/>
            <person name="Sureshbabu K."/>
            <person name="Batra K."/>
            <person name="Sharma T.R."/>
            <person name="Mohapatra T."/>
            <person name="Singh N.K."/>
            <person name="Messing J."/>
            <person name="Nelson A.B."/>
            <person name="Fuks G."/>
            <person name="Kavchok S."/>
            <person name="Keizer G."/>
            <person name="Linton E."/>
            <person name="Llaca V."/>
            <person name="Song R."/>
            <person name="Tanyolac B."/>
            <person name="Young S."/>
            <person name="Ho-Il K."/>
            <person name="Hahn J.H."/>
            <person name="Sangsakoo G."/>
            <person name="Vanavichit A."/>
            <person name="de Mattos Luiz.A.T."/>
            <person name="Zimmer P.D."/>
            <person name="Malone G."/>
            <person name="Dellagostin O."/>
            <person name="de Oliveira A.C."/>
            <person name="Bevan M."/>
            <person name="Bancroft I."/>
            <person name="Minx P."/>
            <person name="Cordum H."/>
            <person name="Wilson R."/>
            <person name="Cheng Z."/>
            <person name="Jin W."/>
            <person name="Jiang J."/>
            <person name="Leong S.A."/>
            <person name="Iwama H."/>
            <person name="Gojobori T."/>
            <person name="Itoh T."/>
            <person name="Niimura Y."/>
            <person name="Fujii Y."/>
            <person name="Habara T."/>
            <person name="Sakai H."/>
            <person name="Sato Y."/>
            <person name="Wilson G."/>
            <person name="Kumar K."/>
            <person name="McCouch S."/>
            <person name="Juretic N."/>
            <person name="Hoen D."/>
            <person name="Wright S."/>
            <person name="Bruskiewich R."/>
            <person name="Bureau T."/>
            <person name="Miyao A."/>
            <person name="Hirochika H."/>
            <person name="Nishikawa T."/>
            <person name="Kadowaki K."/>
            <person name="Sugiura M."/>
            <person name="Burr B."/>
            <person name="Sasaki T."/>
        </authorList>
    </citation>
    <scope>NUCLEOTIDE SEQUENCE [LARGE SCALE GENOMIC DNA]</scope>
    <source>
        <strain evidence="3">cv. Nipponbare</strain>
    </source>
</reference>
<reference evidence="3" key="2">
    <citation type="journal article" date="2008" name="Nucleic Acids Res.">
        <title>The rice annotation project database (RAP-DB): 2008 update.</title>
        <authorList>
            <consortium name="The rice annotation project (RAP)"/>
        </authorList>
    </citation>
    <scope>GENOME REANNOTATION</scope>
    <source>
        <strain evidence="3">cv. Nipponbare</strain>
    </source>
</reference>
<feature type="region of interest" description="Disordered" evidence="1">
    <location>
        <begin position="91"/>
        <end position="162"/>
    </location>
</feature>
<evidence type="ECO:0000313" key="2">
    <source>
        <dbReference type="EMBL" id="BAC84080.1"/>
    </source>
</evidence>